<keyword evidence="1" id="KW-0472">Membrane</keyword>
<proteinExistence type="predicted"/>
<protein>
    <submittedName>
        <fullName evidence="2">Uncharacterized protein</fullName>
    </submittedName>
</protein>
<organism evidence="2 3">
    <name type="scientific">Eubacterium ramulus</name>
    <dbReference type="NCBI Taxonomy" id="39490"/>
    <lineage>
        <taxon>Bacteria</taxon>
        <taxon>Bacillati</taxon>
        <taxon>Bacillota</taxon>
        <taxon>Clostridia</taxon>
        <taxon>Eubacteriales</taxon>
        <taxon>Eubacteriaceae</taxon>
        <taxon>Eubacterium</taxon>
    </lineage>
</organism>
<keyword evidence="1" id="KW-0812">Transmembrane</keyword>
<dbReference type="AlphaFoldDB" id="A0A173UP64"/>
<keyword evidence="1" id="KW-1133">Transmembrane helix</keyword>
<dbReference type="STRING" id="39490.ERS852448_02145"/>
<feature type="transmembrane region" description="Helical" evidence="1">
    <location>
        <begin position="31"/>
        <end position="53"/>
    </location>
</feature>
<accession>A0A173UP64</accession>
<dbReference type="RefSeq" id="WP_055290523.1">
    <property type="nucleotide sequence ID" value="NZ_CBCTYR010000015.1"/>
</dbReference>
<evidence type="ECO:0000313" key="2">
    <source>
        <dbReference type="EMBL" id="CUN16126.1"/>
    </source>
</evidence>
<feature type="transmembrane region" description="Helical" evidence="1">
    <location>
        <begin position="6"/>
        <end position="24"/>
    </location>
</feature>
<dbReference type="Proteomes" id="UP000095492">
    <property type="component" value="Unassembled WGS sequence"/>
</dbReference>
<reference evidence="2 3" key="1">
    <citation type="submission" date="2015-09" db="EMBL/GenBank/DDBJ databases">
        <authorList>
            <consortium name="Pathogen Informatics"/>
        </authorList>
    </citation>
    <scope>NUCLEOTIDE SEQUENCE [LARGE SCALE GENOMIC DNA]</scope>
    <source>
        <strain evidence="2 3">2789STDY5608891</strain>
    </source>
</reference>
<evidence type="ECO:0000313" key="3">
    <source>
        <dbReference type="Proteomes" id="UP000095492"/>
    </source>
</evidence>
<dbReference type="EMBL" id="CYYA01000015">
    <property type="protein sequence ID" value="CUN16126.1"/>
    <property type="molecule type" value="Genomic_DNA"/>
</dbReference>
<sequence length="65" mass="7008">MNKMKIAGIITSIVAAAVFVFLYFGRPHTVINAILVMLAGGVAVLGLMMISVVEEINLEDTEDEK</sequence>
<gene>
    <name evidence="2" type="ORF">ERS852448_02145</name>
</gene>
<name>A0A173UP64_EUBRA</name>
<dbReference type="GeneID" id="97391207"/>
<evidence type="ECO:0000256" key="1">
    <source>
        <dbReference type="SAM" id="Phobius"/>
    </source>
</evidence>